<evidence type="ECO:0000256" key="5">
    <source>
        <dbReference type="SAM" id="MobiDB-lite"/>
    </source>
</evidence>
<dbReference type="OrthoDB" id="4757095at2759"/>
<dbReference type="InterPro" id="IPR052783">
    <property type="entry name" value="Metabolic/Drug-Res_Regulator"/>
</dbReference>
<keyword evidence="2" id="KW-0238">DNA-binding</keyword>
<sequence>MRSGTARKRPSDADDLCQANQTTARKRISRACDRCRVQKARCDGGKPCLRCGDQIPCIYQEKKPLRRKYPTGYVDMLEEHQSYLIAGLRRLYDRIQEQQRLPEVEHDANDRPIVHELLDRLGIFEESVDQHRERIQPEPRDSPYSNPKTRREIATAQSSSVPAATTACARPPDNPIQEFDRSLHLNSRRQSLTLPSRVPLNPGVVRPRRPGSSHHPGSRRGLTRDQRPVDLSNGFYRWSFDISDFLAVANPTGFR</sequence>
<dbReference type="GO" id="GO:0008270">
    <property type="term" value="F:zinc ion binding"/>
    <property type="evidence" value="ECO:0007669"/>
    <property type="project" value="InterPro"/>
</dbReference>
<reference evidence="7 8" key="1">
    <citation type="journal article" date="2008" name="PLoS Genet.">
        <title>Genomic islands in the pathogenic filamentous fungus Aspergillus fumigatus.</title>
        <authorList>
            <person name="Fedorova N.D."/>
            <person name="Khaldi N."/>
            <person name="Joardar V.S."/>
            <person name="Maiti R."/>
            <person name="Amedeo P."/>
            <person name="Anderson M.J."/>
            <person name="Crabtree J."/>
            <person name="Silva J.C."/>
            <person name="Badger J.H."/>
            <person name="Albarraq A."/>
            <person name="Angiuoli S."/>
            <person name="Bussey H."/>
            <person name="Bowyer P."/>
            <person name="Cotty P.J."/>
            <person name="Dyer P.S."/>
            <person name="Egan A."/>
            <person name="Galens K."/>
            <person name="Fraser-Liggett C.M."/>
            <person name="Haas B.J."/>
            <person name="Inman J.M."/>
            <person name="Kent R."/>
            <person name="Lemieux S."/>
            <person name="Malavazi I."/>
            <person name="Orvis J."/>
            <person name="Roemer T."/>
            <person name="Ronning C.M."/>
            <person name="Sundaram J.P."/>
            <person name="Sutton G."/>
            <person name="Turner G."/>
            <person name="Venter J.C."/>
            <person name="White O.R."/>
            <person name="Whitty B.R."/>
            <person name="Youngman P."/>
            <person name="Wolfe K.H."/>
            <person name="Goldman G.H."/>
            <person name="Wortman J.R."/>
            <person name="Jiang B."/>
            <person name="Denning D.W."/>
            <person name="Nierman W.C."/>
        </authorList>
    </citation>
    <scope>NUCLEOTIDE SEQUENCE [LARGE SCALE GENOMIC DNA]</scope>
    <source>
        <strain evidence="8">ATCC 1007 / CBS 513.65 / DSM 816 / NCTC 3887 / NRRL 1</strain>
    </source>
</reference>
<feature type="compositionally biased region" description="Polar residues" evidence="5">
    <location>
        <begin position="184"/>
        <end position="194"/>
    </location>
</feature>
<dbReference type="eggNOG" id="ENOG502RPF8">
    <property type="taxonomic scope" value="Eukaryota"/>
</dbReference>
<accession>A1C4I1</accession>
<evidence type="ECO:0000259" key="6">
    <source>
        <dbReference type="PROSITE" id="PS50048"/>
    </source>
</evidence>
<feature type="compositionally biased region" description="Basic and acidic residues" evidence="5">
    <location>
        <begin position="129"/>
        <end position="141"/>
    </location>
</feature>
<dbReference type="KEGG" id="act:ACLA_059880"/>
<dbReference type="SUPFAM" id="SSF57701">
    <property type="entry name" value="Zn2/Cys6 DNA-binding domain"/>
    <property type="match status" value="1"/>
</dbReference>
<dbReference type="Gene3D" id="4.10.240.10">
    <property type="entry name" value="Zn(2)-C6 fungal-type DNA-binding domain"/>
    <property type="match status" value="1"/>
</dbReference>
<dbReference type="STRING" id="344612.A1C4I1"/>
<organism evidence="7 8">
    <name type="scientific">Aspergillus clavatus (strain ATCC 1007 / CBS 513.65 / DSM 816 / NCTC 3887 / NRRL 1 / QM 1276 / 107)</name>
    <dbReference type="NCBI Taxonomy" id="344612"/>
    <lineage>
        <taxon>Eukaryota</taxon>
        <taxon>Fungi</taxon>
        <taxon>Dikarya</taxon>
        <taxon>Ascomycota</taxon>
        <taxon>Pezizomycotina</taxon>
        <taxon>Eurotiomycetes</taxon>
        <taxon>Eurotiomycetidae</taxon>
        <taxon>Eurotiales</taxon>
        <taxon>Aspergillaceae</taxon>
        <taxon>Aspergillus</taxon>
        <taxon>Aspergillus subgen. Fumigati</taxon>
    </lineage>
</organism>
<evidence type="ECO:0000256" key="3">
    <source>
        <dbReference type="ARBA" id="ARBA00023163"/>
    </source>
</evidence>
<dbReference type="CDD" id="cd00067">
    <property type="entry name" value="GAL4"/>
    <property type="match status" value="1"/>
</dbReference>
<dbReference type="Pfam" id="PF00172">
    <property type="entry name" value="Zn_clus"/>
    <property type="match status" value="1"/>
</dbReference>
<dbReference type="GO" id="GO:0000981">
    <property type="term" value="F:DNA-binding transcription factor activity, RNA polymerase II-specific"/>
    <property type="evidence" value="ECO:0007669"/>
    <property type="project" value="InterPro"/>
</dbReference>
<feature type="domain" description="Zn(2)-C6 fungal-type" evidence="6">
    <location>
        <begin position="31"/>
        <end position="51"/>
    </location>
</feature>
<dbReference type="AlphaFoldDB" id="A1C4I1"/>
<feature type="compositionally biased region" description="Basic residues" evidence="5">
    <location>
        <begin position="206"/>
        <end position="218"/>
    </location>
</feature>
<dbReference type="SMART" id="SM00066">
    <property type="entry name" value="GAL4"/>
    <property type="match status" value="1"/>
</dbReference>
<evidence type="ECO:0000256" key="1">
    <source>
        <dbReference type="ARBA" id="ARBA00023015"/>
    </source>
</evidence>
<dbReference type="GeneID" id="4708884"/>
<dbReference type="PANTHER" id="PTHR47655">
    <property type="entry name" value="QUINIC ACID UTILIZATION ACTIVATOR"/>
    <property type="match status" value="1"/>
</dbReference>
<dbReference type="EMBL" id="DS026990">
    <property type="protein sequence ID" value="EAW15321.1"/>
    <property type="molecule type" value="Genomic_DNA"/>
</dbReference>
<gene>
    <name evidence="7" type="ORF">ACLA_059880</name>
</gene>
<evidence type="ECO:0000256" key="4">
    <source>
        <dbReference type="ARBA" id="ARBA00023242"/>
    </source>
</evidence>
<dbReference type="PANTHER" id="PTHR47655:SF3">
    <property type="entry name" value="ZN(II)2CYS6 TRANSCRIPTION FACTOR (EUROFUNG)"/>
    <property type="match status" value="1"/>
</dbReference>
<dbReference type="RefSeq" id="XP_001276747.1">
    <property type="nucleotide sequence ID" value="XM_001276746.1"/>
</dbReference>
<dbReference type="InterPro" id="IPR036864">
    <property type="entry name" value="Zn2-C6_fun-type_DNA-bd_sf"/>
</dbReference>
<dbReference type="PROSITE" id="PS50048">
    <property type="entry name" value="ZN2_CY6_FUNGAL_2"/>
    <property type="match status" value="1"/>
</dbReference>
<dbReference type="GO" id="GO:0003677">
    <property type="term" value="F:DNA binding"/>
    <property type="evidence" value="ECO:0007669"/>
    <property type="project" value="UniProtKB-KW"/>
</dbReference>
<dbReference type="HOGENOM" id="CLU_1261828_0_0_1"/>
<keyword evidence="1" id="KW-0805">Transcription regulation</keyword>
<dbReference type="VEuPathDB" id="FungiDB:ACLA_059880"/>
<feature type="region of interest" description="Disordered" evidence="5">
    <location>
        <begin position="129"/>
        <end position="227"/>
    </location>
</feature>
<keyword evidence="8" id="KW-1185">Reference proteome</keyword>
<protein>
    <submittedName>
        <fullName evidence="7">C6 zinc finger domain protein</fullName>
    </submittedName>
</protein>
<name>A1C4I1_ASPCL</name>
<dbReference type="Proteomes" id="UP000006701">
    <property type="component" value="Unassembled WGS sequence"/>
</dbReference>
<evidence type="ECO:0000313" key="8">
    <source>
        <dbReference type="Proteomes" id="UP000006701"/>
    </source>
</evidence>
<keyword evidence="4" id="KW-0539">Nucleus</keyword>
<dbReference type="InterPro" id="IPR001138">
    <property type="entry name" value="Zn2Cys6_DnaBD"/>
</dbReference>
<evidence type="ECO:0000256" key="2">
    <source>
        <dbReference type="ARBA" id="ARBA00023125"/>
    </source>
</evidence>
<keyword evidence="3" id="KW-0804">Transcription</keyword>
<proteinExistence type="predicted"/>
<evidence type="ECO:0000313" key="7">
    <source>
        <dbReference type="EMBL" id="EAW15321.1"/>
    </source>
</evidence>
<dbReference type="OMA" id="GFYRWSF"/>